<dbReference type="HOGENOM" id="CLU_041869_3_2_1"/>
<dbReference type="AlphaFoldDB" id="G8ZZU5"/>
<dbReference type="GO" id="GO:0071004">
    <property type="term" value="C:U2-type prespliceosome"/>
    <property type="evidence" value="ECO:0007669"/>
    <property type="project" value="EnsemblFungi"/>
</dbReference>
<dbReference type="InParanoid" id="G8ZZU5"/>
<dbReference type="InterPro" id="IPR000504">
    <property type="entry name" value="RRM_dom"/>
</dbReference>
<accession>G8ZZU5</accession>
<dbReference type="KEGG" id="tdl:TDEL_0H02800"/>
<protein>
    <recommendedName>
        <fullName evidence="4">RRM domain-containing protein</fullName>
    </recommendedName>
</protein>
<dbReference type="InterPro" id="IPR035979">
    <property type="entry name" value="RBD_domain_sf"/>
</dbReference>
<organism evidence="5 6">
    <name type="scientific">Torulaspora delbrueckii</name>
    <name type="common">Yeast</name>
    <name type="synonym">Candida colliculosa</name>
    <dbReference type="NCBI Taxonomy" id="4950"/>
    <lineage>
        <taxon>Eukaryota</taxon>
        <taxon>Fungi</taxon>
        <taxon>Dikarya</taxon>
        <taxon>Ascomycota</taxon>
        <taxon>Saccharomycotina</taxon>
        <taxon>Saccharomycetes</taxon>
        <taxon>Saccharomycetales</taxon>
        <taxon>Saccharomycetaceae</taxon>
        <taxon>Torulaspora</taxon>
    </lineage>
</organism>
<dbReference type="RefSeq" id="XP_003683350.1">
    <property type="nucleotide sequence ID" value="XM_003683302.1"/>
</dbReference>
<evidence type="ECO:0000256" key="2">
    <source>
        <dbReference type="PROSITE-ProRule" id="PRU00176"/>
    </source>
</evidence>
<gene>
    <name evidence="5" type="primary">TDEL0H02800</name>
    <name evidence="5" type="ORF">TDEL_0H02800</name>
</gene>
<keyword evidence="1 2" id="KW-0694">RNA-binding</keyword>
<dbReference type="InterPro" id="IPR012677">
    <property type="entry name" value="Nucleotide-bd_a/b_plait_sf"/>
</dbReference>
<evidence type="ECO:0000313" key="5">
    <source>
        <dbReference type="EMBL" id="CCE94139.1"/>
    </source>
</evidence>
<dbReference type="EMBL" id="HE616749">
    <property type="protein sequence ID" value="CCE94139.1"/>
    <property type="molecule type" value="Genomic_DNA"/>
</dbReference>
<dbReference type="SMART" id="SM00360">
    <property type="entry name" value="RRM"/>
    <property type="match status" value="1"/>
</dbReference>
<dbReference type="GO" id="GO:0030620">
    <property type="term" value="F:U2 snRNA binding"/>
    <property type="evidence" value="ECO:0007669"/>
    <property type="project" value="EnsemblFungi"/>
</dbReference>
<dbReference type="GO" id="GO:0000974">
    <property type="term" value="C:Prp19 complex"/>
    <property type="evidence" value="ECO:0007669"/>
    <property type="project" value="EnsemblFungi"/>
</dbReference>
<dbReference type="SUPFAM" id="SSF54928">
    <property type="entry name" value="RNA-binding domain, RBD"/>
    <property type="match status" value="1"/>
</dbReference>
<name>G8ZZU5_TORDE</name>
<dbReference type="GO" id="GO:0003729">
    <property type="term" value="F:mRNA binding"/>
    <property type="evidence" value="ECO:0007669"/>
    <property type="project" value="TreeGrafter"/>
</dbReference>
<proteinExistence type="predicted"/>
<dbReference type="OrthoDB" id="277802at2759"/>
<feature type="region of interest" description="Disordered" evidence="3">
    <location>
        <begin position="1"/>
        <end position="31"/>
    </location>
</feature>
<dbReference type="Gene3D" id="3.30.70.330">
    <property type="match status" value="1"/>
</dbReference>
<dbReference type="GeneID" id="11501382"/>
<evidence type="ECO:0000313" key="6">
    <source>
        <dbReference type="Proteomes" id="UP000005627"/>
    </source>
</evidence>
<dbReference type="GO" id="GO:0000398">
    <property type="term" value="P:mRNA splicing, via spliceosome"/>
    <property type="evidence" value="ECO:0007669"/>
    <property type="project" value="EnsemblFungi"/>
</dbReference>
<evidence type="ECO:0000259" key="4">
    <source>
        <dbReference type="PROSITE" id="PS50102"/>
    </source>
</evidence>
<dbReference type="InterPro" id="IPR050502">
    <property type="entry name" value="Euk_RNA-bind_prot"/>
</dbReference>
<dbReference type="PROSITE" id="PS50102">
    <property type="entry name" value="RRM"/>
    <property type="match status" value="1"/>
</dbReference>
<dbReference type="STRING" id="1076872.G8ZZU5"/>
<feature type="domain" description="RRM" evidence="4">
    <location>
        <begin position="33"/>
        <end position="111"/>
    </location>
</feature>
<dbReference type="Proteomes" id="UP000005627">
    <property type="component" value="Chromosome 8"/>
</dbReference>
<reference evidence="5 6" key="1">
    <citation type="journal article" date="2011" name="Proc. Natl. Acad. Sci. U.S.A.">
        <title>Evolutionary erosion of yeast sex chromosomes by mating-type switching accidents.</title>
        <authorList>
            <person name="Gordon J.L."/>
            <person name="Armisen D."/>
            <person name="Proux-Wera E."/>
            <person name="Oheigeartaigh S.S."/>
            <person name="Byrne K.P."/>
            <person name="Wolfe K.H."/>
        </authorList>
    </citation>
    <scope>NUCLEOTIDE SEQUENCE [LARGE SCALE GENOMIC DNA]</scope>
    <source>
        <strain evidence="6">ATCC 10662 / CBS 1146 / NBRC 0425 / NCYC 2629 / NRRL Y-866</strain>
    </source>
</reference>
<dbReference type="FunCoup" id="G8ZZU5">
    <property type="interactions" value="192"/>
</dbReference>
<dbReference type="eggNOG" id="KOG4206">
    <property type="taxonomic scope" value="Eukaryota"/>
</dbReference>
<evidence type="ECO:0000256" key="3">
    <source>
        <dbReference type="SAM" id="MobiDB-lite"/>
    </source>
</evidence>
<keyword evidence="6" id="KW-1185">Reference proteome</keyword>
<sequence length="116" mass="13310">MSERQTKKQKLSTSSDGSRSIETDDKLGNQPKHTLYVNNLSDHIDIKRLTTNLYLLFSIYGEVIKITVNPRRQRGQAFITMKNIDESNLAIISLNNEPFFGKPLHVSFSREETINI</sequence>
<evidence type="ECO:0000256" key="1">
    <source>
        <dbReference type="ARBA" id="ARBA00022884"/>
    </source>
</evidence>
<dbReference type="PANTHER" id="PTHR48025:SF1">
    <property type="entry name" value="RRM DOMAIN-CONTAINING PROTEIN"/>
    <property type="match status" value="1"/>
</dbReference>
<dbReference type="PANTHER" id="PTHR48025">
    <property type="entry name" value="OS02G0815200 PROTEIN"/>
    <property type="match status" value="1"/>
</dbReference>
<dbReference type="Pfam" id="PF13893">
    <property type="entry name" value="RRM_5"/>
    <property type="match status" value="1"/>
</dbReference>